<dbReference type="Pfam" id="PF01301">
    <property type="entry name" value="Glyco_hydro_35"/>
    <property type="match status" value="1"/>
</dbReference>
<gene>
    <name evidence="4" type="ORF">H9945_11235</name>
</gene>
<dbReference type="InterPro" id="IPR001944">
    <property type="entry name" value="Glycoside_Hdrlase_35"/>
</dbReference>
<dbReference type="SUPFAM" id="SSF51445">
    <property type="entry name" value="(Trans)glycosidases"/>
    <property type="match status" value="1"/>
</dbReference>
<evidence type="ECO:0000313" key="5">
    <source>
        <dbReference type="Proteomes" id="UP000886803"/>
    </source>
</evidence>
<evidence type="ECO:0000259" key="3">
    <source>
        <dbReference type="Pfam" id="PF01301"/>
    </source>
</evidence>
<dbReference type="GO" id="GO:0005975">
    <property type="term" value="P:carbohydrate metabolic process"/>
    <property type="evidence" value="ECO:0007669"/>
    <property type="project" value="InterPro"/>
</dbReference>
<dbReference type="Gene3D" id="3.20.20.80">
    <property type="entry name" value="Glycosidases"/>
    <property type="match status" value="1"/>
</dbReference>
<comment type="similarity">
    <text evidence="1 2">Belongs to the glycosyl hydrolase 35 family.</text>
</comment>
<dbReference type="AlphaFoldDB" id="A0A9D2M863"/>
<sequence length="689" mass="74805">MNASFLPPQAGPLLTRHLKMGGANPAGIRLDLTNRYLTRAGQPFLPVMGEFHFSRCEAEAWPAELAKMKAGGVTIAATYLFWIHHEEIEGARRFTGNLDIRRFVLDCGRAGLAVVLRIGPWAHGECRNGGFPDWLVRKGIPLRCNDPAYLALVRGWYAAVFAQVQGLLYKDGGPVIGVQLENELVDDAAHLATLKQIAVEAGFDVPYYTVTGWNAAAGARIPADEVLPVFSAYPDAPWAAGAAPLPLSPHYVFDAERNDAAVGADLMARTAPDGWQLPYDRYPFATCELGCGQQSTYHRRVRISPMDAYALSLVKLGSGNNLIGYYMYHGGTNPVGRLSTMQESRATGYPNDYPILNYDFDTALSEYGEARPQYGLLNLLHLFAADFGETLAPMPFAPPAAPARPDDLDTLRYAMRTDGTAGFVFVNHHQRHAALRPVRDVRFDTGAVVFPPVTVAGDIAFFFPFGLMLGGVRLAWATAQPICRCGDSFFFAAVPGIPAQYAFEGGLRFTAGPGVTVQDAGGIRVVTLPLAEAACLRRLGGRVYLGERCNLYLDPGSGALRAIEDGPFAYRLWEDGRFVRRSVHRPFAPAVWTLTPCPAPFSPDKAGAAELALSGAPARWFALAVTTPEGFVTIGAPHDIAQIYADGRLIADEFGTGRPWRVPARLLYGKTCHLALTPPTASVWREPPA</sequence>
<evidence type="ECO:0000256" key="1">
    <source>
        <dbReference type="ARBA" id="ARBA00009809"/>
    </source>
</evidence>
<evidence type="ECO:0000256" key="2">
    <source>
        <dbReference type="RuleBase" id="RU003679"/>
    </source>
</evidence>
<dbReference type="Proteomes" id="UP000886803">
    <property type="component" value="Unassembled WGS sequence"/>
</dbReference>
<reference evidence="4" key="1">
    <citation type="journal article" date="2021" name="PeerJ">
        <title>Extensive microbial diversity within the chicken gut microbiome revealed by metagenomics and culture.</title>
        <authorList>
            <person name="Gilroy R."/>
            <person name="Ravi A."/>
            <person name="Getino M."/>
            <person name="Pursley I."/>
            <person name="Horton D.L."/>
            <person name="Alikhan N.F."/>
            <person name="Baker D."/>
            <person name="Gharbi K."/>
            <person name="Hall N."/>
            <person name="Watson M."/>
            <person name="Adriaenssens E.M."/>
            <person name="Foster-Nyarko E."/>
            <person name="Jarju S."/>
            <person name="Secka A."/>
            <person name="Antonio M."/>
            <person name="Oren A."/>
            <person name="Chaudhuri R.R."/>
            <person name="La Ragione R."/>
            <person name="Hildebrand F."/>
            <person name="Pallen M.J."/>
        </authorList>
    </citation>
    <scope>NUCLEOTIDE SEQUENCE</scope>
    <source>
        <strain evidence="4">ChiBcec8-13705</strain>
    </source>
</reference>
<dbReference type="InterPro" id="IPR017853">
    <property type="entry name" value="GH"/>
</dbReference>
<name>A0A9D2M863_9FIRM</name>
<dbReference type="PRINTS" id="PR00742">
    <property type="entry name" value="GLHYDRLASE35"/>
</dbReference>
<protein>
    <submittedName>
        <fullName evidence="4">Beta-galactosidase</fullName>
    </submittedName>
</protein>
<accession>A0A9D2M863</accession>
<organism evidence="4 5">
    <name type="scientific">Candidatus Gemmiger avicola</name>
    <dbReference type="NCBI Taxonomy" id="2838605"/>
    <lineage>
        <taxon>Bacteria</taxon>
        <taxon>Bacillati</taxon>
        <taxon>Bacillota</taxon>
        <taxon>Clostridia</taxon>
        <taxon>Eubacteriales</taxon>
        <taxon>Gemmiger</taxon>
    </lineage>
</organism>
<dbReference type="InterPro" id="IPR031330">
    <property type="entry name" value="Gly_Hdrlase_35_cat"/>
</dbReference>
<reference evidence="4" key="2">
    <citation type="submission" date="2021-04" db="EMBL/GenBank/DDBJ databases">
        <authorList>
            <person name="Gilroy R."/>
        </authorList>
    </citation>
    <scope>NUCLEOTIDE SEQUENCE</scope>
    <source>
        <strain evidence="4">ChiBcec8-13705</strain>
    </source>
</reference>
<feature type="domain" description="Glycoside hydrolase 35 catalytic" evidence="3">
    <location>
        <begin position="37"/>
        <end position="381"/>
    </location>
</feature>
<evidence type="ECO:0000313" key="4">
    <source>
        <dbReference type="EMBL" id="HJB43057.1"/>
    </source>
</evidence>
<proteinExistence type="inferred from homology"/>
<dbReference type="EMBL" id="DWYG01000189">
    <property type="protein sequence ID" value="HJB43057.1"/>
    <property type="molecule type" value="Genomic_DNA"/>
</dbReference>
<dbReference type="PANTHER" id="PTHR23421">
    <property type="entry name" value="BETA-GALACTOSIDASE RELATED"/>
    <property type="match status" value="1"/>
</dbReference>
<dbReference type="GO" id="GO:0004553">
    <property type="term" value="F:hydrolase activity, hydrolyzing O-glycosyl compounds"/>
    <property type="evidence" value="ECO:0007669"/>
    <property type="project" value="InterPro"/>
</dbReference>
<comment type="caution">
    <text evidence="4">The sequence shown here is derived from an EMBL/GenBank/DDBJ whole genome shotgun (WGS) entry which is preliminary data.</text>
</comment>